<evidence type="ECO:0000313" key="6">
    <source>
        <dbReference type="Proteomes" id="UP001642484"/>
    </source>
</evidence>
<organism evidence="5 6">
    <name type="scientific">Durusdinium trenchii</name>
    <dbReference type="NCBI Taxonomy" id="1381693"/>
    <lineage>
        <taxon>Eukaryota</taxon>
        <taxon>Sar</taxon>
        <taxon>Alveolata</taxon>
        <taxon>Dinophyceae</taxon>
        <taxon>Suessiales</taxon>
        <taxon>Symbiodiniaceae</taxon>
        <taxon>Durusdinium</taxon>
    </lineage>
</organism>
<dbReference type="EMBL" id="CAXAMN010010446">
    <property type="protein sequence ID" value="CAK9031800.1"/>
    <property type="molecule type" value="Genomic_DNA"/>
</dbReference>
<name>A0ABP0KYB4_9DINO</name>
<feature type="transmembrane region" description="Helical" evidence="3">
    <location>
        <begin position="31"/>
        <end position="49"/>
    </location>
</feature>
<evidence type="ECO:0000313" key="5">
    <source>
        <dbReference type="EMBL" id="CAK9031800.1"/>
    </source>
</evidence>
<comment type="caution">
    <text evidence="5">The sequence shown here is derived from an EMBL/GenBank/DDBJ whole genome shotgun (WGS) entry which is preliminary data.</text>
</comment>
<dbReference type="PROSITE" id="PS00018">
    <property type="entry name" value="EF_HAND_1"/>
    <property type="match status" value="1"/>
</dbReference>
<protein>
    <recommendedName>
        <fullName evidence="4">EF-hand domain-containing protein</fullName>
    </recommendedName>
</protein>
<keyword evidence="1" id="KW-0106">Calcium</keyword>
<keyword evidence="6" id="KW-1185">Reference proteome</keyword>
<evidence type="ECO:0000256" key="3">
    <source>
        <dbReference type="SAM" id="Phobius"/>
    </source>
</evidence>
<keyword evidence="3" id="KW-0812">Transmembrane</keyword>
<dbReference type="Pfam" id="PF13202">
    <property type="entry name" value="EF-hand_5"/>
    <property type="match status" value="1"/>
</dbReference>
<feature type="domain" description="EF-hand" evidence="4">
    <location>
        <begin position="102"/>
        <end position="137"/>
    </location>
</feature>
<evidence type="ECO:0000256" key="2">
    <source>
        <dbReference type="SAM" id="MobiDB-lite"/>
    </source>
</evidence>
<sequence length="185" mass="20634">MRDMRRDSDEEQPMISSSDDDESPRVQGKTIALAVLGVTLFLGALYMCVPMSGLSSAHSTGLQGKSDLWSLSIPSELKDAYNSVKEGVESVHKGVNDQVWQTQHQEMMETFNKYDVNSDGKIDRDELVTWVFGPKNADSDEVKKSVKCFIEKFGSKEGELTPQEMYYVFAPIIKSTDGYLSKIGC</sequence>
<keyword evidence="3" id="KW-0472">Membrane</keyword>
<dbReference type="InterPro" id="IPR011992">
    <property type="entry name" value="EF-hand-dom_pair"/>
</dbReference>
<accession>A0ABP0KYB4</accession>
<dbReference type="Gene3D" id="1.10.238.10">
    <property type="entry name" value="EF-hand"/>
    <property type="match status" value="1"/>
</dbReference>
<dbReference type="SMART" id="SM00054">
    <property type="entry name" value="EFh"/>
    <property type="match status" value="1"/>
</dbReference>
<dbReference type="PROSITE" id="PS50222">
    <property type="entry name" value="EF_HAND_2"/>
    <property type="match status" value="1"/>
</dbReference>
<gene>
    <name evidence="5" type="ORF">CCMP2556_LOCUS18424</name>
</gene>
<reference evidence="5 6" key="1">
    <citation type="submission" date="2024-02" db="EMBL/GenBank/DDBJ databases">
        <authorList>
            <person name="Chen Y."/>
            <person name="Shah S."/>
            <person name="Dougan E. K."/>
            <person name="Thang M."/>
            <person name="Chan C."/>
        </authorList>
    </citation>
    <scope>NUCLEOTIDE SEQUENCE [LARGE SCALE GENOMIC DNA]</scope>
</reference>
<evidence type="ECO:0000256" key="1">
    <source>
        <dbReference type="ARBA" id="ARBA00022837"/>
    </source>
</evidence>
<dbReference type="Proteomes" id="UP001642484">
    <property type="component" value="Unassembled WGS sequence"/>
</dbReference>
<dbReference type="SUPFAM" id="SSF47473">
    <property type="entry name" value="EF-hand"/>
    <property type="match status" value="1"/>
</dbReference>
<proteinExistence type="predicted"/>
<dbReference type="InterPro" id="IPR002048">
    <property type="entry name" value="EF_hand_dom"/>
</dbReference>
<keyword evidence="3" id="KW-1133">Transmembrane helix</keyword>
<feature type="region of interest" description="Disordered" evidence="2">
    <location>
        <begin position="1"/>
        <end position="26"/>
    </location>
</feature>
<evidence type="ECO:0000259" key="4">
    <source>
        <dbReference type="PROSITE" id="PS50222"/>
    </source>
</evidence>
<dbReference type="InterPro" id="IPR018247">
    <property type="entry name" value="EF_Hand_1_Ca_BS"/>
</dbReference>